<dbReference type="Pfam" id="PF02371">
    <property type="entry name" value="Transposase_20"/>
    <property type="match status" value="1"/>
</dbReference>
<dbReference type="InterPro" id="IPR002525">
    <property type="entry name" value="Transp_IS110-like_N"/>
</dbReference>
<dbReference type="STRING" id="76947.GCA_002080435_03495"/>
<sequence length="332" mass="37227">MRVIGMDVHRAFAQVAVLEGTQIVEQKRVELEHDTVVEFGRSLRPDDELVLEATGNTTAIVRLLSPFVRRVVIANPGEVRAIAHARVKTDKVDAVILAKLHASGFLPEVWAADDDTIGRRRMASERAALVRSVGRLKSRIQSILHTNLIPRYAGALFTKGGRIWLEKVPLPKDEKAMLFRHIDEFDRLTGQLHDLDRQLARRALDDPRARKLMTIAGVNAIVATTVLASIGEISRFESAQKLASYFDIKPARYVAVYAMQRASTAGTFLLVWKDHFLNACQVRGQRRPCCPAFPSCPFLLLTSRLLAKRLQFSTGDVKIIEGKRQLIFAQLF</sequence>
<dbReference type="GO" id="GO:0004803">
    <property type="term" value="F:transposase activity"/>
    <property type="evidence" value="ECO:0007669"/>
    <property type="project" value="InterPro"/>
</dbReference>
<dbReference type="InterPro" id="IPR003346">
    <property type="entry name" value="Transposase_20"/>
</dbReference>
<protein>
    <submittedName>
        <fullName evidence="3">Transposase</fullName>
    </submittedName>
</protein>
<organism evidence="3 4">
    <name type="scientific">Sphingobium herbicidovorans (strain ATCC 700291 / DSM 11019 / CCUG 56400 / KCTC 2939 / LMG 18315 / NBRC 16415 / MH)</name>
    <name type="common">Sphingomonas herbicidovorans</name>
    <dbReference type="NCBI Taxonomy" id="1219045"/>
    <lineage>
        <taxon>Bacteria</taxon>
        <taxon>Pseudomonadati</taxon>
        <taxon>Pseudomonadota</taxon>
        <taxon>Alphaproteobacteria</taxon>
        <taxon>Sphingomonadales</taxon>
        <taxon>Sphingomonadaceae</taxon>
        <taxon>Sphingobium</taxon>
    </lineage>
</organism>
<comment type="caution">
    <text evidence="3">The sequence shown here is derived from an EMBL/GenBank/DDBJ whole genome shotgun (WGS) entry which is preliminary data.</text>
</comment>
<proteinExistence type="predicted"/>
<evidence type="ECO:0000313" key="3">
    <source>
        <dbReference type="EMBL" id="KFG91049.1"/>
    </source>
</evidence>
<evidence type="ECO:0000259" key="2">
    <source>
        <dbReference type="Pfam" id="PF02371"/>
    </source>
</evidence>
<dbReference type="eggNOG" id="COG3547">
    <property type="taxonomic scope" value="Bacteria"/>
</dbReference>
<dbReference type="EMBL" id="JFZA02000007">
    <property type="protein sequence ID" value="KFG91049.1"/>
    <property type="molecule type" value="Genomic_DNA"/>
</dbReference>
<name>A0A086PCD1_SPHHM</name>
<dbReference type="OrthoDB" id="8261795at2"/>
<gene>
    <name evidence="3" type="ORF">BV98_001243</name>
</gene>
<feature type="domain" description="Transposase IS116/IS110/IS902 C-terminal" evidence="2">
    <location>
        <begin position="210"/>
        <end position="252"/>
    </location>
</feature>
<keyword evidence="4" id="KW-1185">Reference proteome</keyword>
<dbReference type="PATRIC" id="fig|1219045.3.peg.1273"/>
<evidence type="ECO:0000313" key="4">
    <source>
        <dbReference type="Proteomes" id="UP000024284"/>
    </source>
</evidence>
<feature type="domain" description="Transposase IS110-like N-terminal" evidence="1">
    <location>
        <begin position="4"/>
        <end position="145"/>
    </location>
</feature>
<dbReference type="PANTHER" id="PTHR33055">
    <property type="entry name" value="TRANSPOSASE FOR INSERTION SEQUENCE ELEMENT IS1111A"/>
    <property type="match status" value="1"/>
</dbReference>
<reference evidence="3" key="1">
    <citation type="submission" date="2014-08" db="EMBL/GenBank/DDBJ databases">
        <title>Draft genome sequences of Sphingobium herbicidovorans.</title>
        <authorList>
            <person name="Gan H.M."/>
            <person name="Gan H.Y."/>
            <person name="Savka M.A."/>
        </authorList>
    </citation>
    <scope>NUCLEOTIDE SEQUENCE [LARGE SCALE GENOMIC DNA]</scope>
    <source>
        <strain evidence="3">NBRC 16415</strain>
    </source>
</reference>
<dbReference type="AlphaFoldDB" id="A0A086PCD1"/>
<dbReference type="InterPro" id="IPR047650">
    <property type="entry name" value="Transpos_IS110"/>
</dbReference>
<evidence type="ECO:0000259" key="1">
    <source>
        <dbReference type="Pfam" id="PF01548"/>
    </source>
</evidence>
<accession>A0A086PCD1</accession>
<dbReference type="GO" id="GO:0006313">
    <property type="term" value="P:DNA transposition"/>
    <property type="evidence" value="ECO:0007669"/>
    <property type="project" value="InterPro"/>
</dbReference>
<dbReference type="Proteomes" id="UP000024284">
    <property type="component" value="Unassembled WGS sequence"/>
</dbReference>
<dbReference type="Pfam" id="PF01548">
    <property type="entry name" value="DEDD_Tnp_IS110"/>
    <property type="match status" value="1"/>
</dbReference>
<dbReference type="GO" id="GO:0003677">
    <property type="term" value="F:DNA binding"/>
    <property type="evidence" value="ECO:0007669"/>
    <property type="project" value="InterPro"/>
</dbReference>